<reference evidence="1 2" key="1">
    <citation type="journal article" date="2019" name="Sci. Rep.">
        <title>Orb-weaving spider Araneus ventricosus genome elucidates the spidroin gene catalogue.</title>
        <authorList>
            <person name="Kono N."/>
            <person name="Nakamura H."/>
            <person name="Ohtoshi R."/>
            <person name="Moran D.A.P."/>
            <person name="Shinohara A."/>
            <person name="Yoshida Y."/>
            <person name="Fujiwara M."/>
            <person name="Mori M."/>
            <person name="Tomita M."/>
            <person name="Arakawa K."/>
        </authorList>
    </citation>
    <scope>NUCLEOTIDE SEQUENCE [LARGE SCALE GENOMIC DNA]</scope>
</reference>
<proteinExistence type="predicted"/>
<evidence type="ECO:0000313" key="2">
    <source>
        <dbReference type="Proteomes" id="UP000499080"/>
    </source>
</evidence>
<name>A0A4Y2UZS9_ARAVE</name>
<dbReference type="Proteomes" id="UP000499080">
    <property type="component" value="Unassembled WGS sequence"/>
</dbReference>
<comment type="caution">
    <text evidence="1">The sequence shown here is derived from an EMBL/GenBank/DDBJ whole genome shotgun (WGS) entry which is preliminary data.</text>
</comment>
<dbReference type="AlphaFoldDB" id="A0A4Y2UZS9"/>
<protein>
    <submittedName>
        <fullName evidence="1">Uncharacterized protein</fullName>
    </submittedName>
</protein>
<dbReference type="EMBL" id="BGPR01040956">
    <property type="protein sequence ID" value="GBO17160.1"/>
    <property type="molecule type" value="Genomic_DNA"/>
</dbReference>
<accession>A0A4Y2UZS9</accession>
<keyword evidence="2" id="KW-1185">Reference proteome</keyword>
<sequence length="98" mass="10698">MLNTEFVSSALKTLKKNILSAKQHHTKDLLNPVLACGKSMNDQAATTNNSGIVAPIASITGSTYDHPSNRCKTLNWLEVTRPRTIIARATGKRDSSYL</sequence>
<gene>
    <name evidence="1" type="ORF">AVEN_257301_1</name>
</gene>
<organism evidence="1 2">
    <name type="scientific">Araneus ventricosus</name>
    <name type="common">Orbweaver spider</name>
    <name type="synonym">Epeira ventricosa</name>
    <dbReference type="NCBI Taxonomy" id="182803"/>
    <lineage>
        <taxon>Eukaryota</taxon>
        <taxon>Metazoa</taxon>
        <taxon>Ecdysozoa</taxon>
        <taxon>Arthropoda</taxon>
        <taxon>Chelicerata</taxon>
        <taxon>Arachnida</taxon>
        <taxon>Araneae</taxon>
        <taxon>Araneomorphae</taxon>
        <taxon>Entelegynae</taxon>
        <taxon>Araneoidea</taxon>
        <taxon>Araneidae</taxon>
        <taxon>Araneus</taxon>
    </lineage>
</organism>
<evidence type="ECO:0000313" key="1">
    <source>
        <dbReference type="EMBL" id="GBO17160.1"/>
    </source>
</evidence>